<dbReference type="Gene3D" id="3.40.50.80">
    <property type="entry name" value="Nucleotide-binding domain of ferredoxin-NADP reductase (FNR) module"/>
    <property type="match status" value="1"/>
</dbReference>
<evidence type="ECO:0000256" key="6">
    <source>
        <dbReference type="ARBA" id="ARBA00022630"/>
    </source>
</evidence>
<evidence type="ECO:0000313" key="16">
    <source>
        <dbReference type="Proteomes" id="UP000738402"/>
    </source>
</evidence>
<evidence type="ECO:0000256" key="11">
    <source>
        <dbReference type="ARBA" id="ARBA00023002"/>
    </source>
</evidence>
<dbReference type="AlphaFoldDB" id="A0AAN6D6T5"/>
<reference evidence="15" key="1">
    <citation type="journal article" date="2021" name="G3 (Bethesda)">
        <title>Genomic diversity, chromosomal rearrangements, and interspecies hybridization in the ogataea polymorpha species complex.</title>
        <authorList>
            <person name="Hanson S.J."/>
            <person name="Cinneide E.O."/>
            <person name="Salzberg L.I."/>
            <person name="Wolfe K.H."/>
            <person name="McGowan J."/>
            <person name="Fitzpatrick D.A."/>
            <person name="Matlin K."/>
        </authorList>
    </citation>
    <scope>NUCLEOTIDE SEQUENCE</scope>
    <source>
        <strain evidence="15">83-405-1</strain>
    </source>
</reference>
<dbReference type="Pfam" id="PF00667">
    <property type="entry name" value="FAD_binding_1"/>
    <property type="match status" value="1"/>
</dbReference>
<dbReference type="InterPro" id="IPR001433">
    <property type="entry name" value="OxRdtase_FAD/NAD-bd"/>
</dbReference>
<evidence type="ECO:0000256" key="4">
    <source>
        <dbReference type="ARBA" id="ARBA00012604"/>
    </source>
</evidence>
<evidence type="ECO:0000256" key="5">
    <source>
        <dbReference type="ARBA" id="ARBA00022448"/>
    </source>
</evidence>
<dbReference type="GO" id="GO:0005829">
    <property type="term" value="C:cytosol"/>
    <property type="evidence" value="ECO:0007669"/>
    <property type="project" value="TreeGrafter"/>
</dbReference>
<dbReference type="InterPro" id="IPR002869">
    <property type="entry name" value="Pyrv_flavodox_OxRed_cen"/>
</dbReference>
<evidence type="ECO:0000256" key="3">
    <source>
        <dbReference type="ARBA" id="ARBA00004774"/>
    </source>
</evidence>
<dbReference type="Proteomes" id="UP000738402">
    <property type="component" value="Unassembled WGS sequence"/>
</dbReference>
<evidence type="ECO:0000256" key="2">
    <source>
        <dbReference type="ARBA" id="ARBA00001974"/>
    </source>
</evidence>
<dbReference type="Gene3D" id="3.40.920.10">
    <property type="entry name" value="Pyruvate-ferredoxin oxidoreductase, PFOR, domain III"/>
    <property type="match status" value="1"/>
</dbReference>
<dbReference type="InterPro" id="IPR009014">
    <property type="entry name" value="Transketo_C/PFOR_II"/>
</dbReference>
<dbReference type="FunFam" id="3.40.50.80:FF:000011">
    <property type="entry name" value="Sulfite reductase flavoprotein component"/>
    <property type="match status" value="1"/>
</dbReference>
<dbReference type="SUPFAM" id="SSF53323">
    <property type="entry name" value="Pyruvate-ferredoxin oxidoreductase, PFOR, domain III"/>
    <property type="match status" value="1"/>
</dbReference>
<feature type="domain" description="FAD-binding FR-type" evidence="14">
    <location>
        <begin position="641"/>
        <end position="871"/>
    </location>
</feature>
<dbReference type="InterPro" id="IPR001709">
    <property type="entry name" value="Flavoprot_Pyr_Nucl_cyt_Rdtase"/>
</dbReference>
<evidence type="ECO:0000256" key="9">
    <source>
        <dbReference type="ARBA" id="ARBA00022857"/>
    </source>
</evidence>
<dbReference type="Gene3D" id="2.40.30.10">
    <property type="entry name" value="Translation factors"/>
    <property type="match status" value="1"/>
</dbReference>
<evidence type="ECO:0000313" key="15">
    <source>
        <dbReference type="EMBL" id="KAG7728584.1"/>
    </source>
</evidence>
<keyword evidence="10" id="KW-0249">Electron transport</keyword>
<dbReference type="PANTHER" id="PTHR19384">
    <property type="entry name" value="NITRIC OXIDE SYNTHASE-RELATED"/>
    <property type="match status" value="1"/>
</dbReference>
<dbReference type="PROSITE" id="PS51384">
    <property type="entry name" value="FAD_FR"/>
    <property type="match status" value="1"/>
</dbReference>
<evidence type="ECO:0000256" key="13">
    <source>
        <dbReference type="ARBA" id="ARBA00059320"/>
    </source>
</evidence>
<gene>
    <name evidence="15" type="ORF">KL933_001817</name>
</gene>
<dbReference type="SUPFAM" id="SSF52343">
    <property type="entry name" value="Ferredoxin reductase-like, C-terminal NADP-linked domain"/>
    <property type="match status" value="1"/>
</dbReference>
<comment type="catalytic activity">
    <reaction evidence="12">
        <text>hydrogen sulfide + 3 NADP(+) + 3 H2O = sulfite + 3 NADPH + 4 H(+)</text>
        <dbReference type="Rhea" id="RHEA:13801"/>
        <dbReference type="ChEBI" id="CHEBI:15377"/>
        <dbReference type="ChEBI" id="CHEBI:15378"/>
        <dbReference type="ChEBI" id="CHEBI:17359"/>
        <dbReference type="ChEBI" id="CHEBI:29919"/>
        <dbReference type="ChEBI" id="CHEBI:57783"/>
        <dbReference type="ChEBI" id="CHEBI:58349"/>
        <dbReference type="EC" id="1.8.1.2"/>
    </reaction>
</comment>
<dbReference type="InterPro" id="IPR003097">
    <property type="entry name" value="CysJ-like_FAD-binding"/>
</dbReference>
<dbReference type="Pfam" id="PF00175">
    <property type="entry name" value="NAD_binding_1"/>
    <property type="match status" value="1"/>
</dbReference>
<proteinExistence type="predicted"/>
<dbReference type="GO" id="GO:0004783">
    <property type="term" value="F:sulfite reductase (NADPH) activity"/>
    <property type="evidence" value="ECO:0007669"/>
    <property type="project" value="UniProtKB-EC"/>
</dbReference>
<comment type="pathway">
    <text evidence="3">Sulfur metabolism; hydrogen sulfide biosynthesis; hydrogen sulfide from sulfite (NADPH route): step 1/1.</text>
</comment>
<keyword evidence="8" id="KW-0274">FAD</keyword>
<evidence type="ECO:0000259" key="14">
    <source>
        <dbReference type="PROSITE" id="PS51384"/>
    </source>
</evidence>
<keyword evidence="11" id="KW-0560">Oxidoreductase</keyword>
<keyword evidence="7" id="KW-0288">FMN</keyword>
<accession>A0AAN6D6T5</accession>
<comment type="function">
    <text evidence="13">This enzyme catalyzes the 6-electron reduction of sulfite to sulfide. This is one of several activities required for the biosynthesis of L-cysteine from sulfate.</text>
</comment>
<evidence type="ECO:0000256" key="7">
    <source>
        <dbReference type="ARBA" id="ARBA00022643"/>
    </source>
</evidence>
<comment type="cofactor">
    <cofactor evidence="1">
        <name>FMN</name>
        <dbReference type="ChEBI" id="CHEBI:58210"/>
    </cofactor>
</comment>
<dbReference type="Gene3D" id="1.20.990.10">
    <property type="entry name" value="NADPH-cytochrome p450 Reductase, Chain A, domain 3"/>
    <property type="match status" value="1"/>
</dbReference>
<dbReference type="EC" id="1.8.1.2" evidence="4"/>
<evidence type="ECO:0000256" key="1">
    <source>
        <dbReference type="ARBA" id="ARBA00001917"/>
    </source>
</evidence>
<keyword evidence="6" id="KW-0285">Flavoprotein</keyword>
<evidence type="ECO:0000256" key="10">
    <source>
        <dbReference type="ARBA" id="ARBA00022982"/>
    </source>
</evidence>
<dbReference type="CDD" id="cd06207">
    <property type="entry name" value="CyPoR_like"/>
    <property type="match status" value="1"/>
</dbReference>
<evidence type="ECO:0000256" key="12">
    <source>
        <dbReference type="ARBA" id="ARBA00052219"/>
    </source>
</evidence>
<dbReference type="GO" id="GO:0010181">
    <property type="term" value="F:FMN binding"/>
    <property type="evidence" value="ECO:0007669"/>
    <property type="project" value="TreeGrafter"/>
</dbReference>
<dbReference type="PANTHER" id="PTHR19384:SF109">
    <property type="entry name" value="SULFITE REDUCTASE [NADPH] FLAVOPROTEIN COMPONENT"/>
    <property type="match status" value="1"/>
</dbReference>
<protein>
    <recommendedName>
        <fullName evidence="4">assimilatory sulfite reductase (NADPH)</fullName>
        <ecNumber evidence="4">1.8.1.2</ecNumber>
    </recommendedName>
</protein>
<dbReference type="InterPro" id="IPR039261">
    <property type="entry name" value="FNR_nucleotide-bd"/>
</dbReference>
<dbReference type="SUPFAM" id="SSF52922">
    <property type="entry name" value="TK C-terminal domain-like"/>
    <property type="match status" value="1"/>
</dbReference>
<dbReference type="EMBL" id="JAHLUH010000004">
    <property type="protein sequence ID" value="KAG7728584.1"/>
    <property type="molecule type" value="Genomic_DNA"/>
</dbReference>
<sequence length="1028" mass="114979">MPSISEGEPSISTSVALSSATISSPFGLPLDPYELRGRVLTSPFNVLLSAIYLLNDKIFSYELLGHHDVPDRRSLLGLWNKLNRKNLNNKVPNLYNLEVRSGCGNLVLGYLNESIDGEPVSVIIPSSGLEYMEPVLLQQNQNHHNLALSLNVASLEYDFKSGQLISQYSKVLSVAKNLRLPVLHSLNAVEAQHFAILTNALAKLKITTVHLFDGLSFLKTNQTISGSLSNERIRAVADELYEKLNGKIQLLPAVSQLSFALSVLNEVLGTSYAPFEYYGPQGAETVYVAYGSKETTLLKRLNVAFVHVRTVLPFEVAKFVDLVPAGTKQVVVIGEKYHGVNLLKLDVQAALYVKQRFLKVVEETVAQFERLATSVVETGSHFQFLTADNSPFVDVPSKITHALSLVPDMDIQYRPKFDNTVNSGVFSADIRTGSASSELLDVLVVEDAQILNEVDVLKSLKKTGSLLVVNGPEQKFDEVKFIEKTLSSKFKARLLVEQRTLKVIDLNAVGEQEATKGRTASIAIQVAFWKHAYPELDTGAIVTKILQAFGNEAELLASVIAELVEKVEQHVLEVVVKEAGEEDEQDTKFVDLVETSFDPNPREKFVDTTGVKVEARSELVRKLMFKEAYGVSKALRPDLPVQNFVVKVKENKRLTPTDYDRNIFHIEFDVSGTGLKYNIGEALGIHGRNDPQIVDHFIEMYGLEPDALVEVASKEDETVFEVRTVKQALIENLDVLGKPPKRFYESLAEYATNADEKATLTKLGSADGAELLKTYQEEECYNYVDIFELFPSARPSAEELVQLIPVLKRREYSIASSQKLHPNEVHLLVVVVDWKDKKGRTRYGQCSKYLSDLRIGEELVVSVKTSIMKLPPLTTQPIIMAGLGTGLAPFKAFVEERYFQQTQGHDIGEIYLYLGSRHKRQEYLYGEYWEAYLNSGIMTYIGAAFSRDQPKKVYIQDKIRENLEELTDLMMAKKGHFYLCGPTWPVPDITACLQDILEADAVKKGLQIDSAKEVEELKEEGRYVLEVY</sequence>
<keyword evidence="9" id="KW-0521">NADP</keyword>
<comment type="cofactor">
    <cofactor evidence="2">
        <name>FAD</name>
        <dbReference type="ChEBI" id="CHEBI:57692"/>
    </cofactor>
</comment>
<dbReference type="GO" id="GO:0050660">
    <property type="term" value="F:flavin adenine dinucleotide binding"/>
    <property type="evidence" value="ECO:0007669"/>
    <property type="project" value="TreeGrafter"/>
</dbReference>
<keyword evidence="5" id="KW-0813">Transport</keyword>
<dbReference type="InterPro" id="IPR017927">
    <property type="entry name" value="FAD-bd_FR_type"/>
</dbReference>
<dbReference type="PRINTS" id="PR00371">
    <property type="entry name" value="FPNCR"/>
</dbReference>
<dbReference type="FunFam" id="1.20.990.10:FF:000010">
    <property type="entry name" value="Sulfite reductase [NADPH] flavoprotein component"/>
    <property type="match status" value="1"/>
</dbReference>
<dbReference type="InterPro" id="IPR017938">
    <property type="entry name" value="Riboflavin_synthase-like_b-brl"/>
</dbReference>
<name>A0AAN6D6T5_9ASCO</name>
<dbReference type="Gene3D" id="3.40.50.920">
    <property type="match status" value="1"/>
</dbReference>
<dbReference type="InterPro" id="IPR023173">
    <property type="entry name" value="NADPH_Cyt_P450_Rdtase_alpha"/>
</dbReference>
<organism evidence="15 16">
    <name type="scientific">Ogataea haglerorum</name>
    <dbReference type="NCBI Taxonomy" id="1937702"/>
    <lineage>
        <taxon>Eukaryota</taxon>
        <taxon>Fungi</taxon>
        <taxon>Dikarya</taxon>
        <taxon>Ascomycota</taxon>
        <taxon>Saccharomycotina</taxon>
        <taxon>Pichiomycetes</taxon>
        <taxon>Pichiales</taxon>
        <taxon>Pichiaceae</taxon>
        <taxon>Ogataea</taxon>
    </lineage>
</organism>
<comment type="caution">
    <text evidence="15">The sequence shown here is derived from an EMBL/GenBank/DDBJ whole genome shotgun (WGS) entry which is preliminary data.</text>
</comment>
<dbReference type="Gene3D" id="3.40.50.970">
    <property type="match status" value="1"/>
</dbReference>
<dbReference type="SUPFAM" id="SSF63380">
    <property type="entry name" value="Riboflavin synthase domain-like"/>
    <property type="match status" value="1"/>
</dbReference>
<evidence type="ECO:0000256" key="8">
    <source>
        <dbReference type="ARBA" id="ARBA00022827"/>
    </source>
</evidence>